<gene>
    <name evidence="2" type="ORF">MARA_11440</name>
</gene>
<keyword evidence="3" id="KW-1185">Reference proteome</keyword>
<evidence type="ECO:0000256" key="1">
    <source>
        <dbReference type="SAM" id="MobiDB-lite"/>
    </source>
</evidence>
<feature type="region of interest" description="Disordered" evidence="1">
    <location>
        <begin position="181"/>
        <end position="223"/>
    </location>
</feature>
<proteinExistence type="predicted"/>
<sequence length="223" mass="22886">MRHIGHTVRLRLAAGVAWPRVPLETGMEDSMTSQTSSSTGWRRAATGVMAGGLVVGMLATAPTALSEPAPVDPANPATPVAAAPGSPITPGGAEAPEAAANDAVAGDKALAEIAAQYDTGNGGGQIAKLIHSVMLLRSQGFYPSKGNVIALQEGLAKRPNQVPLREALEQTLAFQRRNMQRGMAQQEAQSNGGAINQIPPRNNAPIPGDNDDDDGGISIGPFG</sequence>
<protein>
    <submittedName>
        <fullName evidence="2">Uncharacterized protein</fullName>
    </submittedName>
</protein>
<dbReference type="AlphaFoldDB" id="A0A7I7RUH7"/>
<geneLocation type="plasmid" evidence="3">
    <name>pjcm18538 dna</name>
</geneLocation>
<dbReference type="EMBL" id="AP022593">
    <property type="protein sequence ID" value="BBY47676.1"/>
    <property type="molecule type" value="Genomic_DNA"/>
</dbReference>
<organism evidence="2 3">
    <name type="scientific">Mycolicibacterium arabiense</name>
    <dbReference type="NCBI Taxonomy" id="1286181"/>
    <lineage>
        <taxon>Bacteria</taxon>
        <taxon>Bacillati</taxon>
        <taxon>Actinomycetota</taxon>
        <taxon>Actinomycetes</taxon>
        <taxon>Mycobacteriales</taxon>
        <taxon>Mycobacteriaceae</taxon>
        <taxon>Mycolicibacterium</taxon>
    </lineage>
</organism>
<reference evidence="2 3" key="1">
    <citation type="journal article" date="2019" name="Emerg. Microbes Infect.">
        <title>Comprehensive subspecies identification of 175 nontuberculous mycobacteria species based on 7547 genomic profiles.</title>
        <authorList>
            <person name="Matsumoto Y."/>
            <person name="Kinjo T."/>
            <person name="Motooka D."/>
            <person name="Nabeya D."/>
            <person name="Jung N."/>
            <person name="Uechi K."/>
            <person name="Horii T."/>
            <person name="Iida T."/>
            <person name="Fujita J."/>
            <person name="Nakamura S."/>
        </authorList>
    </citation>
    <scope>NUCLEOTIDE SEQUENCE [LARGE SCALE GENOMIC DNA]</scope>
    <source>
        <strain evidence="2 3">JCM 18538</strain>
    </source>
</reference>
<evidence type="ECO:0000313" key="3">
    <source>
        <dbReference type="Proteomes" id="UP000467428"/>
    </source>
</evidence>
<feature type="region of interest" description="Disordered" evidence="1">
    <location>
        <begin position="67"/>
        <end position="95"/>
    </location>
</feature>
<accession>A0A7I7RUH7</accession>
<feature type="compositionally biased region" description="Low complexity" evidence="1">
    <location>
        <begin position="68"/>
        <end position="95"/>
    </location>
</feature>
<dbReference type="Proteomes" id="UP000467428">
    <property type="component" value="Chromosome"/>
</dbReference>
<dbReference type="KEGG" id="marz:MARA_11440"/>
<evidence type="ECO:0000313" key="2">
    <source>
        <dbReference type="EMBL" id="BBY47676.1"/>
    </source>
</evidence>
<name>A0A7I7RUH7_9MYCO</name>